<comment type="caution">
    <text evidence="5">The sequence shown here is derived from an EMBL/GenBank/DDBJ whole genome shotgun (WGS) entry which is preliminary data.</text>
</comment>
<dbReference type="SUPFAM" id="SSF53822">
    <property type="entry name" value="Periplasmic binding protein-like I"/>
    <property type="match status" value="1"/>
</dbReference>
<dbReference type="Gene3D" id="3.40.50.2300">
    <property type="match status" value="2"/>
</dbReference>
<sequence length="320" mass="34845">MANITDVSRLANVSKATVSRVLSGSRGVREESRLAVLQAAEQLNFRPNATARSLATQATDCIGIILSPQLGNRLASMLPLLEGALAKAGKSMLVRFADEAQQQQLAVDELLGGRCDGVLVIGAKQSMNQDERLLQLDGVSDSSNLNLCYDLTFATESACRFLLGKGHRQMVLMLDDKLSPAGKSAIQGYQQALQQQSLPYNSQLVIDGTDNQQALLGLLNRYLPFTALVVQQDAQAADAMRLLREFNLNIPQDVSVISLEGSALADQLTPPLTCIEYPSERLAQESVRVLQAQLTQSLRPADEQQKFHGRLMVRESVVAR</sequence>
<organism evidence="5">
    <name type="scientific">Escherichia coli</name>
    <dbReference type="NCBI Taxonomy" id="562"/>
    <lineage>
        <taxon>Bacteria</taxon>
        <taxon>Pseudomonadati</taxon>
        <taxon>Pseudomonadota</taxon>
        <taxon>Gammaproteobacteria</taxon>
        <taxon>Enterobacterales</taxon>
        <taxon>Enterobacteriaceae</taxon>
        <taxon>Escherichia</taxon>
    </lineage>
</organism>
<dbReference type="InterPro" id="IPR010982">
    <property type="entry name" value="Lambda_DNA-bd_dom_sf"/>
</dbReference>
<reference evidence="5" key="1">
    <citation type="submission" date="2018-10" db="EMBL/GenBank/DDBJ databases">
        <authorList>
            <consortium name="NARMS: The National Antimicrobial Resistance Monitoring System"/>
        </authorList>
    </citation>
    <scope>NUCLEOTIDE SEQUENCE [LARGE SCALE GENOMIC DNA]</scope>
    <source>
        <strain evidence="5">CVM N17EC0388</strain>
    </source>
</reference>
<feature type="domain" description="HTH lacI-type" evidence="4">
    <location>
        <begin position="2"/>
        <end position="56"/>
    </location>
</feature>
<dbReference type="AlphaFoldDB" id="A0A3L0VZ04"/>
<dbReference type="Pfam" id="PF13377">
    <property type="entry name" value="Peripla_BP_3"/>
    <property type="match status" value="1"/>
</dbReference>
<dbReference type="SUPFAM" id="SSF47413">
    <property type="entry name" value="lambda repressor-like DNA-binding domains"/>
    <property type="match status" value="1"/>
</dbReference>
<dbReference type="GO" id="GO:0000976">
    <property type="term" value="F:transcription cis-regulatory region binding"/>
    <property type="evidence" value="ECO:0007669"/>
    <property type="project" value="TreeGrafter"/>
</dbReference>
<dbReference type="InterPro" id="IPR046335">
    <property type="entry name" value="LacI/GalR-like_sensor"/>
</dbReference>
<dbReference type="PANTHER" id="PTHR30146">
    <property type="entry name" value="LACI-RELATED TRANSCRIPTIONAL REPRESSOR"/>
    <property type="match status" value="1"/>
</dbReference>
<gene>
    <name evidence="5" type="ORF">D9F05_03460</name>
</gene>
<dbReference type="CDD" id="cd01392">
    <property type="entry name" value="HTH_LacI"/>
    <property type="match status" value="1"/>
</dbReference>
<evidence type="ECO:0000259" key="4">
    <source>
        <dbReference type="PROSITE" id="PS50932"/>
    </source>
</evidence>
<protein>
    <submittedName>
        <fullName evidence="5">LacI family transcriptional regulator</fullName>
    </submittedName>
</protein>
<accession>A0A3L0VZ04</accession>
<evidence type="ECO:0000313" key="5">
    <source>
        <dbReference type="EMBL" id="MHO03437.1"/>
    </source>
</evidence>
<dbReference type="Pfam" id="PF00356">
    <property type="entry name" value="LacI"/>
    <property type="match status" value="1"/>
</dbReference>
<evidence type="ECO:0000256" key="2">
    <source>
        <dbReference type="ARBA" id="ARBA00023125"/>
    </source>
</evidence>
<evidence type="ECO:0000256" key="3">
    <source>
        <dbReference type="ARBA" id="ARBA00023163"/>
    </source>
</evidence>
<dbReference type="InterPro" id="IPR000843">
    <property type="entry name" value="HTH_LacI"/>
</dbReference>
<evidence type="ECO:0000256" key="1">
    <source>
        <dbReference type="ARBA" id="ARBA00023015"/>
    </source>
</evidence>
<dbReference type="EMBL" id="RNRV01000004">
    <property type="protein sequence ID" value="MHO03437.1"/>
    <property type="molecule type" value="Genomic_DNA"/>
</dbReference>
<proteinExistence type="predicted"/>
<dbReference type="InterPro" id="IPR028082">
    <property type="entry name" value="Peripla_BP_I"/>
</dbReference>
<dbReference type="SMART" id="SM00354">
    <property type="entry name" value="HTH_LACI"/>
    <property type="match status" value="1"/>
</dbReference>
<name>A0A3L0VZ04_ECOLX</name>
<keyword evidence="2" id="KW-0238">DNA-binding</keyword>
<keyword evidence="3" id="KW-0804">Transcription</keyword>
<dbReference type="PANTHER" id="PTHR30146:SF67">
    <property type="entry name" value="HTH-TYPE TRANSCRIPTIONAL REGULATOR ASCG"/>
    <property type="match status" value="1"/>
</dbReference>
<keyword evidence="1" id="KW-0805">Transcription regulation</keyword>
<dbReference type="Gene3D" id="1.10.260.40">
    <property type="entry name" value="lambda repressor-like DNA-binding domains"/>
    <property type="match status" value="1"/>
</dbReference>
<dbReference type="PROSITE" id="PS50932">
    <property type="entry name" value="HTH_LACI_2"/>
    <property type="match status" value="1"/>
</dbReference>
<dbReference type="GO" id="GO:0003700">
    <property type="term" value="F:DNA-binding transcription factor activity"/>
    <property type="evidence" value="ECO:0007669"/>
    <property type="project" value="TreeGrafter"/>
</dbReference>